<dbReference type="PANTHER" id="PTHR11618">
    <property type="entry name" value="TRANSCRIPTION INITIATION FACTOR IIB-RELATED"/>
    <property type="match status" value="1"/>
</dbReference>
<evidence type="ECO:0000256" key="2">
    <source>
        <dbReference type="ARBA" id="ARBA00013932"/>
    </source>
</evidence>
<proteinExistence type="inferred from homology"/>
<dbReference type="InterPro" id="IPR023486">
    <property type="entry name" value="TFIIB_CS"/>
</dbReference>
<dbReference type="SUPFAM" id="SSF47954">
    <property type="entry name" value="Cyclin-like"/>
    <property type="match status" value="2"/>
</dbReference>
<dbReference type="InterPro" id="IPR013763">
    <property type="entry name" value="Cyclin-like_dom"/>
</dbReference>
<keyword evidence="8" id="KW-0396">Initiation factor</keyword>
<name>A0A7J3XZH9_9CREN</name>
<dbReference type="Pfam" id="PF00382">
    <property type="entry name" value="TFIIB"/>
    <property type="match status" value="1"/>
</dbReference>
<keyword evidence="6" id="KW-0863">Zinc-finger</keyword>
<keyword evidence="5" id="KW-0804">Transcription</keyword>
<evidence type="ECO:0000313" key="8">
    <source>
        <dbReference type="EMBL" id="HHP68080.1"/>
    </source>
</evidence>
<dbReference type="SMART" id="SM00385">
    <property type="entry name" value="CYCLIN"/>
    <property type="match status" value="2"/>
</dbReference>
<organism evidence="8">
    <name type="scientific">Thermogladius calderae</name>
    <dbReference type="NCBI Taxonomy" id="1200300"/>
    <lineage>
        <taxon>Archaea</taxon>
        <taxon>Thermoproteota</taxon>
        <taxon>Thermoprotei</taxon>
        <taxon>Desulfurococcales</taxon>
        <taxon>Desulfurococcaceae</taxon>
        <taxon>Thermogladius</taxon>
    </lineage>
</organism>
<dbReference type="InterPro" id="IPR013150">
    <property type="entry name" value="TFIIB_cyclin"/>
</dbReference>
<keyword evidence="6" id="KW-0479">Metal-binding</keyword>
<dbReference type="GO" id="GO:0003743">
    <property type="term" value="F:translation initiation factor activity"/>
    <property type="evidence" value="ECO:0007669"/>
    <property type="project" value="UniProtKB-KW"/>
</dbReference>
<dbReference type="Gene3D" id="1.10.472.10">
    <property type="entry name" value="Cyclin-like"/>
    <property type="match status" value="1"/>
</dbReference>
<dbReference type="CDD" id="cd00043">
    <property type="entry name" value="CYCLIN_SF"/>
    <property type="match status" value="1"/>
</dbReference>
<dbReference type="PROSITE" id="PS51134">
    <property type="entry name" value="ZF_TFIIB"/>
    <property type="match status" value="1"/>
</dbReference>
<dbReference type="GO" id="GO:0017025">
    <property type="term" value="F:TBP-class protein binding"/>
    <property type="evidence" value="ECO:0007669"/>
    <property type="project" value="InterPro"/>
</dbReference>
<dbReference type="GO" id="GO:0008270">
    <property type="term" value="F:zinc ion binding"/>
    <property type="evidence" value="ECO:0007669"/>
    <property type="project" value="UniProtKB-KW"/>
</dbReference>
<comment type="similarity">
    <text evidence="1">Belongs to the TFIIB family.</text>
</comment>
<dbReference type="Gene3D" id="1.10.472.170">
    <property type="match status" value="1"/>
</dbReference>
<sequence length="297" mass="32739">MVKIEAATLKCPVCGSETIVFDYSLNAYVCSVCGTVIDEKPMDYGIETIIRDDNTPRVSGSYTNRVHDKGIGGTEIAGGVIKHVKEGRSWVARQKDVRVGKNERIVEKALKHLNDLVKLIKPPTAVAETAGEILRKAVEGKNFKEKTLKRMAVASLYLSYKIHGYPRPFKQFALDLGLEPQEIWNAIKMVSESVKDLNKKLTRNDPQTIISFITKKANLPPQVEFVASKIVSDLLDTGLVSGKGLSSLAASSVYVASILTGHRRTQIDIARVVGLTDVAIRNSYSEIVRNLDIVIKM</sequence>
<evidence type="ECO:0000256" key="3">
    <source>
        <dbReference type="ARBA" id="ARBA00022737"/>
    </source>
</evidence>
<dbReference type="EMBL" id="DRYK01000061">
    <property type="protein sequence ID" value="HHP68080.1"/>
    <property type="molecule type" value="Genomic_DNA"/>
</dbReference>
<dbReference type="PROSITE" id="PS00782">
    <property type="entry name" value="TFIIB"/>
    <property type="match status" value="1"/>
</dbReference>
<dbReference type="PRINTS" id="PR00685">
    <property type="entry name" value="TIFACTORIIB"/>
</dbReference>
<dbReference type="InterPro" id="IPR000812">
    <property type="entry name" value="TFIIB"/>
</dbReference>
<protein>
    <recommendedName>
        <fullName evidence="2">Transcription initiation factor IIB</fullName>
    </recommendedName>
</protein>
<accession>A0A7J3XZH9</accession>
<dbReference type="InterPro" id="IPR036915">
    <property type="entry name" value="Cyclin-like_sf"/>
</dbReference>
<evidence type="ECO:0000259" key="7">
    <source>
        <dbReference type="PROSITE" id="PS51134"/>
    </source>
</evidence>
<comment type="caution">
    <text evidence="8">The sequence shown here is derived from an EMBL/GenBank/DDBJ whole genome shotgun (WGS) entry which is preliminary data.</text>
</comment>
<keyword evidence="4" id="KW-0805">Transcription regulation</keyword>
<evidence type="ECO:0000256" key="4">
    <source>
        <dbReference type="ARBA" id="ARBA00023015"/>
    </source>
</evidence>
<evidence type="ECO:0000256" key="5">
    <source>
        <dbReference type="ARBA" id="ARBA00023163"/>
    </source>
</evidence>
<keyword evidence="3" id="KW-0677">Repeat</keyword>
<dbReference type="GO" id="GO:0097550">
    <property type="term" value="C:transcription preinitiation complex"/>
    <property type="evidence" value="ECO:0007669"/>
    <property type="project" value="TreeGrafter"/>
</dbReference>
<dbReference type="GO" id="GO:0070897">
    <property type="term" value="P:transcription preinitiation complex assembly"/>
    <property type="evidence" value="ECO:0007669"/>
    <property type="project" value="InterPro"/>
</dbReference>
<keyword evidence="6" id="KW-0862">Zinc</keyword>
<dbReference type="InterPro" id="IPR013137">
    <property type="entry name" value="Znf_TFIIB"/>
</dbReference>
<dbReference type="AlphaFoldDB" id="A0A7J3XZH9"/>
<evidence type="ECO:0000256" key="6">
    <source>
        <dbReference type="PROSITE-ProRule" id="PRU00469"/>
    </source>
</evidence>
<evidence type="ECO:0000256" key="1">
    <source>
        <dbReference type="ARBA" id="ARBA00010857"/>
    </source>
</evidence>
<feature type="domain" description="TFIIB-type" evidence="7">
    <location>
        <begin position="7"/>
        <end position="38"/>
    </location>
</feature>
<dbReference type="PANTHER" id="PTHR11618:SF13">
    <property type="entry name" value="TRANSCRIPTION INITIATION FACTOR IIB"/>
    <property type="match status" value="1"/>
</dbReference>
<keyword evidence="8" id="KW-0648">Protein biosynthesis</keyword>
<dbReference type="Pfam" id="PF08271">
    <property type="entry name" value="Zn_Ribbon_TF"/>
    <property type="match status" value="1"/>
</dbReference>
<reference evidence="8" key="1">
    <citation type="journal article" date="2020" name="mSystems">
        <title>Genome- and Community-Level Interaction Insights into Carbon Utilization and Element Cycling Functions of Hydrothermarchaeota in Hydrothermal Sediment.</title>
        <authorList>
            <person name="Zhou Z."/>
            <person name="Liu Y."/>
            <person name="Xu W."/>
            <person name="Pan J."/>
            <person name="Luo Z.H."/>
            <person name="Li M."/>
        </authorList>
    </citation>
    <scope>NUCLEOTIDE SEQUENCE [LARGE SCALE GENOMIC DNA]</scope>
    <source>
        <strain evidence="8">SpSt-110</strain>
    </source>
</reference>
<dbReference type="SUPFAM" id="SSF57783">
    <property type="entry name" value="Zinc beta-ribbon"/>
    <property type="match status" value="1"/>
</dbReference>
<gene>
    <name evidence="8" type="ORF">ENM60_04770</name>
</gene>